<keyword evidence="2" id="KW-1185">Reference proteome</keyword>
<dbReference type="Gene3D" id="2.30.40.10">
    <property type="entry name" value="Urease, subunit C, domain 1"/>
    <property type="match status" value="1"/>
</dbReference>
<protein>
    <submittedName>
        <fullName evidence="1">Uncharacterized protein</fullName>
    </submittedName>
</protein>
<accession>A0ABP7FBW4</accession>
<sequence>MCPARPRHGGPGKRAGLLVLNADPTADIGNLRDLSMVAPYGRHTVDKRRRATNGAQPALEAAA</sequence>
<dbReference type="SUPFAM" id="SSF51338">
    <property type="entry name" value="Composite domain of metallo-dependent hydrolases"/>
    <property type="match status" value="1"/>
</dbReference>
<dbReference type="InterPro" id="IPR011059">
    <property type="entry name" value="Metal-dep_hydrolase_composite"/>
</dbReference>
<reference evidence="2" key="1">
    <citation type="journal article" date="2019" name="Int. J. Syst. Evol. Microbiol.">
        <title>The Global Catalogue of Microorganisms (GCM) 10K type strain sequencing project: providing services to taxonomists for standard genome sequencing and annotation.</title>
        <authorList>
            <consortium name="The Broad Institute Genomics Platform"/>
            <consortium name="The Broad Institute Genome Sequencing Center for Infectious Disease"/>
            <person name="Wu L."/>
            <person name="Ma J."/>
        </authorList>
    </citation>
    <scope>NUCLEOTIDE SEQUENCE [LARGE SCALE GENOMIC DNA]</scope>
    <source>
        <strain evidence="2">JCM 30846</strain>
    </source>
</reference>
<comment type="caution">
    <text evidence="1">The sequence shown here is derived from an EMBL/GenBank/DDBJ whole genome shotgun (WGS) entry which is preliminary data.</text>
</comment>
<dbReference type="Proteomes" id="UP001499884">
    <property type="component" value="Unassembled WGS sequence"/>
</dbReference>
<proteinExistence type="predicted"/>
<organism evidence="1 2">
    <name type="scientific">Streptomyces tremellae</name>
    <dbReference type="NCBI Taxonomy" id="1124239"/>
    <lineage>
        <taxon>Bacteria</taxon>
        <taxon>Bacillati</taxon>
        <taxon>Actinomycetota</taxon>
        <taxon>Actinomycetes</taxon>
        <taxon>Kitasatosporales</taxon>
        <taxon>Streptomycetaceae</taxon>
        <taxon>Streptomyces</taxon>
    </lineage>
</organism>
<evidence type="ECO:0000313" key="1">
    <source>
        <dbReference type="EMBL" id="GAA3733652.1"/>
    </source>
</evidence>
<name>A0ABP7FBW4_9ACTN</name>
<evidence type="ECO:0000313" key="2">
    <source>
        <dbReference type="Proteomes" id="UP001499884"/>
    </source>
</evidence>
<dbReference type="EMBL" id="BAABEP010000021">
    <property type="protein sequence ID" value="GAA3733652.1"/>
    <property type="molecule type" value="Genomic_DNA"/>
</dbReference>
<gene>
    <name evidence="1" type="ORF">GCM10023082_33780</name>
</gene>